<reference evidence="4" key="1">
    <citation type="submission" date="2016-03" db="EMBL/GenBank/DDBJ databases">
        <authorList>
            <person name="Guldener U."/>
        </authorList>
    </citation>
    <scope>NUCLEOTIDE SEQUENCE [LARGE SCALE GENOMIC DNA]</scope>
    <source>
        <strain evidence="4">04CH-RAC-A.6.1</strain>
    </source>
</reference>
<keyword evidence="4" id="KW-1185">Reference proteome</keyword>
<gene>
    <name evidence="3" type="ORF">RAG0_01149</name>
</gene>
<dbReference type="GO" id="GO:0004806">
    <property type="term" value="F:triacylglycerol lipase activity"/>
    <property type="evidence" value="ECO:0007669"/>
    <property type="project" value="TreeGrafter"/>
</dbReference>
<dbReference type="PANTHER" id="PTHR44169:SF6">
    <property type="entry name" value="NADPH-DEPENDENT 1-ACYLDIHYDROXYACETONE PHOSPHATE REDUCTASE"/>
    <property type="match status" value="1"/>
</dbReference>
<dbReference type="Pfam" id="PF00106">
    <property type="entry name" value="adh_short"/>
    <property type="match status" value="1"/>
</dbReference>
<dbReference type="Proteomes" id="UP000178912">
    <property type="component" value="Unassembled WGS sequence"/>
</dbReference>
<dbReference type="OrthoDB" id="2102561at2759"/>
<dbReference type="PANTHER" id="PTHR44169">
    <property type="entry name" value="NADPH-DEPENDENT 1-ACYLDIHYDROXYACETONE PHOSPHATE REDUCTASE"/>
    <property type="match status" value="1"/>
</dbReference>
<dbReference type="GO" id="GO:0005783">
    <property type="term" value="C:endoplasmic reticulum"/>
    <property type="evidence" value="ECO:0007669"/>
    <property type="project" value="TreeGrafter"/>
</dbReference>
<evidence type="ECO:0000256" key="2">
    <source>
        <dbReference type="ARBA" id="ARBA00023002"/>
    </source>
</evidence>
<dbReference type="GO" id="GO:0006654">
    <property type="term" value="P:phosphatidic acid biosynthetic process"/>
    <property type="evidence" value="ECO:0007669"/>
    <property type="project" value="TreeGrafter"/>
</dbReference>
<sequence length="217" mass="23934">MPILDLSIPKAKNIFDLNFWACISVIQAFILLLTKAKDGAVIVNHTSAGSAIGIPFQSAYKASKAALAMFSEILRLELEGFDIKVVDLKTGGVKSNIFANLTHGELPLGSIYNVARKDADLVLAGEKLKSLKGVYCDSDIWAENVVSDLTKAKPPYQVWRGGQAWMERFARFATVLPVWMFAGQLKKLTGLDDVTRKIQESRLLEFAQEEELGMKLA</sequence>
<evidence type="ECO:0000256" key="1">
    <source>
        <dbReference type="ARBA" id="ARBA00006484"/>
    </source>
</evidence>
<evidence type="ECO:0000313" key="3">
    <source>
        <dbReference type="EMBL" id="CZS90001.1"/>
    </source>
</evidence>
<protein>
    <submittedName>
        <fullName evidence="3">Uncharacterized protein</fullName>
    </submittedName>
</protein>
<dbReference type="Gene3D" id="3.40.50.720">
    <property type="entry name" value="NAD(P)-binding Rossmann-like Domain"/>
    <property type="match status" value="1"/>
</dbReference>
<dbReference type="GO" id="GO:0000140">
    <property type="term" value="F:acylglycerone-phosphate reductase (NADP+) activity"/>
    <property type="evidence" value="ECO:0007669"/>
    <property type="project" value="TreeGrafter"/>
</dbReference>
<comment type="similarity">
    <text evidence="1">Belongs to the short-chain dehydrogenases/reductases (SDR) family.</text>
</comment>
<dbReference type="GO" id="GO:0019433">
    <property type="term" value="P:triglyceride catabolic process"/>
    <property type="evidence" value="ECO:0007669"/>
    <property type="project" value="TreeGrafter"/>
</dbReference>
<dbReference type="SUPFAM" id="SSF51735">
    <property type="entry name" value="NAD(P)-binding Rossmann-fold domains"/>
    <property type="match status" value="1"/>
</dbReference>
<dbReference type="EMBL" id="FJUX01000004">
    <property type="protein sequence ID" value="CZS90001.1"/>
    <property type="molecule type" value="Genomic_DNA"/>
</dbReference>
<dbReference type="AlphaFoldDB" id="A0A1E1JWB3"/>
<proteinExistence type="inferred from homology"/>
<organism evidence="3 4">
    <name type="scientific">Rhynchosporium agropyri</name>
    <dbReference type="NCBI Taxonomy" id="914238"/>
    <lineage>
        <taxon>Eukaryota</taxon>
        <taxon>Fungi</taxon>
        <taxon>Dikarya</taxon>
        <taxon>Ascomycota</taxon>
        <taxon>Pezizomycotina</taxon>
        <taxon>Leotiomycetes</taxon>
        <taxon>Helotiales</taxon>
        <taxon>Ploettnerulaceae</taxon>
        <taxon>Rhynchosporium</taxon>
    </lineage>
</organism>
<dbReference type="InterPro" id="IPR036291">
    <property type="entry name" value="NAD(P)-bd_dom_sf"/>
</dbReference>
<accession>A0A1E1JWB3</accession>
<keyword evidence="2" id="KW-0560">Oxidoreductase</keyword>
<dbReference type="GO" id="GO:0005811">
    <property type="term" value="C:lipid droplet"/>
    <property type="evidence" value="ECO:0007669"/>
    <property type="project" value="TreeGrafter"/>
</dbReference>
<name>A0A1E1JWB3_9HELO</name>
<evidence type="ECO:0000313" key="4">
    <source>
        <dbReference type="Proteomes" id="UP000178912"/>
    </source>
</evidence>
<dbReference type="InterPro" id="IPR002347">
    <property type="entry name" value="SDR_fam"/>
</dbReference>